<keyword evidence="3 6" id="KW-0812">Transmembrane</keyword>
<accession>A0A2T3WAD7</accession>
<evidence type="ECO:0000256" key="4">
    <source>
        <dbReference type="ARBA" id="ARBA00022989"/>
    </source>
</evidence>
<dbReference type="Gene3D" id="1.10.3720.10">
    <property type="entry name" value="MetI-like"/>
    <property type="match status" value="1"/>
</dbReference>
<evidence type="ECO:0000259" key="7">
    <source>
        <dbReference type="PROSITE" id="PS50928"/>
    </source>
</evidence>
<evidence type="ECO:0000256" key="5">
    <source>
        <dbReference type="ARBA" id="ARBA00023136"/>
    </source>
</evidence>
<name>A0A2T3WAD7_9DEIO</name>
<dbReference type="EMBL" id="PYSV01000004">
    <property type="protein sequence ID" value="PTA68870.1"/>
    <property type="molecule type" value="Genomic_DNA"/>
</dbReference>
<evidence type="ECO:0000313" key="8">
    <source>
        <dbReference type="EMBL" id="PTA68870.1"/>
    </source>
</evidence>
<feature type="transmembrane region" description="Helical" evidence="6">
    <location>
        <begin position="120"/>
        <end position="144"/>
    </location>
</feature>
<dbReference type="GO" id="GO:0005886">
    <property type="term" value="C:plasma membrane"/>
    <property type="evidence" value="ECO:0007669"/>
    <property type="project" value="UniProtKB-SubCell"/>
</dbReference>
<dbReference type="RefSeq" id="WP_107137288.1">
    <property type="nucleotide sequence ID" value="NZ_PYSV01000004.1"/>
</dbReference>
<comment type="similarity">
    <text evidence="6">Belongs to the binding-protein-dependent transport system permease family.</text>
</comment>
<keyword evidence="5 6" id="KW-0472">Membrane</keyword>
<dbReference type="InterPro" id="IPR035906">
    <property type="entry name" value="MetI-like_sf"/>
</dbReference>
<evidence type="ECO:0000256" key="1">
    <source>
        <dbReference type="ARBA" id="ARBA00004141"/>
    </source>
</evidence>
<evidence type="ECO:0000313" key="9">
    <source>
        <dbReference type="Proteomes" id="UP000240317"/>
    </source>
</evidence>
<keyword evidence="9" id="KW-1185">Reference proteome</keyword>
<dbReference type="PROSITE" id="PS50928">
    <property type="entry name" value="ABC_TM1"/>
    <property type="match status" value="1"/>
</dbReference>
<comment type="caution">
    <text evidence="8">The sequence shown here is derived from an EMBL/GenBank/DDBJ whole genome shotgun (WGS) entry which is preliminary data.</text>
</comment>
<reference evidence="8 9" key="1">
    <citation type="submission" date="2018-03" db="EMBL/GenBank/DDBJ databases">
        <title>Draft genome of Deinococcus sp. OD32.</title>
        <authorList>
            <person name="Wang X.-P."/>
            <person name="Du Z.-J."/>
        </authorList>
    </citation>
    <scope>NUCLEOTIDE SEQUENCE [LARGE SCALE GENOMIC DNA]</scope>
    <source>
        <strain evidence="8 9">OD32</strain>
    </source>
</reference>
<evidence type="ECO:0000256" key="6">
    <source>
        <dbReference type="RuleBase" id="RU363032"/>
    </source>
</evidence>
<dbReference type="Proteomes" id="UP000240317">
    <property type="component" value="Unassembled WGS sequence"/>
</dbReference>
<keyword evidence="2 6" id="KW-0813">Transport</keyword>
<feature type="transmembrane region" description="Helical" evidence="6">
    <location>
        <begin position="51"/>
        <end position="74"/>
    </location>
</feature>
<dbReference type="SUPFAM" id="SSF161098">
    <property type="entry name" value="MetI-like"/>
    <property type="match status" value="1"/>
</dbReference>
<keyword evidence="4 6" id="KW-1133">Transmembrane helix</keyword>
<dbReference type="PANTHER" id="PTHR30177">
    <property type="entry name" value="GLYCINE BETAINE/L-PROLINE TRANSPORT SYSTEM PERMEASE PROTEIN PROW"/>
    <property type="match status" value="1"/>
</dbReference>
<dbReference type="Pfam" id="PF00528">
    <property type="entry name" value="BPD_transp_1"/>
    <property type="match status" value="1"/>
</dbReference>
<dbReference type="GO" id="GO:0055085">
    <property type="term" value="P:transmembrane transport"/>
    <property type="evidence" value="ECO:0007669"/>
    <property type="project" value="InterPro"/>
</dbReference>
<evidence type="ECO:0000256" key="2">
    <source>
        <dbReference type="ARBA" id="ARBA00022448"/>
    </source>
</evidence>
<dbReference type="InterPro" id="IPR000515">
    <property type="entry name" value="MetI-like"/>
</dbReference>
<dbReference type="InterPro" id="IPR051204">
    <property type="entry name" value="ABC_transp_perm/SBD"/>
</dbReference>
<dbReference type="CDD" id="cd06261">
    <property type="entry name" value="TM_PBP2"/>
    <property type="match status" value="1"/>
</dbReference>
<feature type="transmembrane region" description="Helical" evidence="6">
    <location>
        <begin position="86"/>
        <end position="114"/>
    </location>
</feature>
<protein>
    <submittedName>
        <fullName evidence="8">ABC transporter</fullName>
    </submittedName>
</protein>
<evidence type="ECO:0000256" key="3">
    <source>
        <dbReference type="ARBA" id="ARBA00022692"/>
    </source>
</evidence>
<dbReference type="AlphaFoldDB" id="A0A2T3WAD7"/>
<feature type="transmembrane region" description="Helical" evidence="6">
    <location>
        <begin position="210"/>
        <end position="232"/>
    </location>
</feature>
<proteinExistence type="inferred from homology"/>
<dbReference type="OrthoDB" id="9801163at2"/>
<comment type="subcellular location">
    <subcellularLocation>
        <location evidence="6">Cell membrane</location>
        <topology evidence="6">Multi-pass membrane protein</topology>
    </subcellularLocation>
    <subcellularLocation>
        <location evidence="1">Membrane</location>
        <topology evidence="1">Multi-pass membrane protein</topology>
    </subcellularLocation>
</comment>
<gene>
    <name evidence="8" type="ORF">C8263_06530</name>
</gene>
<feature type="domain" description="ABC transmembrane type-1" evidence="7">
    <location>
        <begin position="49"/>
        <end position="230"/>
    </location>
</feature>
<organism evidence="8 9">
    <name type="scientific">Deinococcus arcticus</name>
    <dbReference type="NCBI Taxonomy" id="2136176"/>
    <lineage>
        <taxon>Bacteria</taxon>
        <taxon>Thermotogati</taxon>
        <taxon>Deinococcota</taxon>
        <taxon>Deinococci</taxon>
        <taxon>Deinococcales</taxon>
        <taxon>Deinococcaceae</taxon>
        <taxon>Deinococcus</taxon>
    </lineage>
</organism>
<sequence>MRGHGRPWGALLWPALLGLCLWPGALPALVNPLGLGEVGPLDPPLWRLTLTHLGLVGLATLLVAALGLPLAVAVTRPGWAAPRQLAELLVGLGQTVPTFAILALAVPALGFGWAPTLLGLVLYGLGPVVGQAILGLQGVPAGVLDAARGMGMSGAQRLWQVELPLARPVLLAGLRTSVVYNVGTATVGAALGAGGLGDPIIGGLSQQNTALVLAGALPAALLALTLDAWLALAQPPA</sequence>